<keyword evidence="1" id="KW-0479">Metal-binding</keyword>
<dbReference type="GO" id="GO:0004462">
    <property type="term" value="F:lactoylglutathione lyase activity"/>
    <property type="evidence" value="ECO:0007669"/>
    <property type="project" value="InterPro"/>
</dbReference>
<dbReference type="GO" id="GO:0046872">
    <property type="term" value="F:metal ion binding"/>
    <property type="evidence" value="ECO:0007669"/>
    <property type="project" value="UniProtKB-KW"/>
</dbReference>
<dbReference type="InterPro" id="IPR029068">
    <property type="entry name" value="Glyas_Bleomycin-R_OHBP_Dase"/>
</dbReference>
<accession>A0A3M9N756</accession>
<evidence type="ECO:0000256" key="1">
    <source>
        <dbReference type="ARBA" id="ARBA00022723"/>
    </source>
</evidence>
<dbReference type="OrthoDB" id="192739at2"/>
<dbReference type="PANTHER" id="PTHR21366:SF14">
    <property type="entry name" value="GLYOXALASE DOMAIN-CONTAINING PROTEIN 5"/>
    <property type="match status" value="1"/>
</dbReference>
<dbReference type="Proteomes" id="UP000267223">
    <property type="component" value="Unassembled WGS sequence"/>
</dbReference>
<dbReference type="AlphaFoldDB" id="A0A3M9N756"/>
<dbReference type="CDD" id="cd07253">
    <property type="entry name" value="GLOD5"/>
    <property type="match status" value="1"/>
</dbReference>
<proteinExistence type="predicted"/>
<dbReference type="SUPFAM" id="SSF54593">
    <property type="entry name" value="Glyoxalase/Bleomycin resistance protein/Dihydroxybiphenyl dioxygenase"/>
    <property type="match status" value="1"/>
</dbReference>
<evidence type="ECO:0000313" key="4">
    <source>
        <dbReference type="Proteomes" id="UP000267223"/>
    </source>
</evidence>
<comment type="caution">
    <text evidence="3">The sequence shown here is derived from an EMBL/GenBank/DDBJ whole genome shotgun (WGS) entry which is preliminary data.</text>
</comment>
<name>A0A3M9N756_9BACT</name>
<organism evidence="3 4">
    <name type="scientific">Hanamia caeni</name>
    <dbReference type="NCBI Taxonomy" id="2294116"/>
    <lineage>
        <taxon>Bacteria</taxon>
        <taxon>Pseudomonadati</taxon>
        <taxon>Bacteroidota</taxon>
        <taxon>Chitinophagia</taxon>
        <taxon>Chitinophagales</taxon>
        <taxon>Chitinophagaceae</taxon>
        <taxon>Hanamia</taxon>
    </lineage>
</organism>
<dbReference type="Pfam" id="PF00903">
    <property type="entry name" value="Glyoxalase"/>
    <property type="match status" value="1"/>
</dbReference>
<dbReference type="PROSITE" id="PS51819">
    <property type="entry name" value="VOC"/>
    <property type="match status" value="1"/>
</dbReference>
<protein>
    <submittedName>
        <fullName evidence="3">VOC family protein</fullName>
    </submittedName>
</protein>
<dbReference type="InterPro" id="IPR004360">
    <property type="entry name" value="Glyas_Fos-R_dOase_dom"/>
</dbReference>
<sequence length="131" mass="14691">MEIINIDHIVLTVADIEKTTRFYSSVLGFEVVTFHNGRKALIFGNQKINLHQKGKEFEPKAGNPTCGSADVCFISRTDVKVILKELKEKNVEVVQGIVERTGATGKINSVYFRDPDSNLIEVSNYITNPFM</sequence>
<dbReference type="InterPro" id="IPR018146">
    <property type="entry name" value="Glyoxalase_1_CS"/>
</dbReference>
<dbReference type="PROSITE" id="PS00934">
    <property type="entry name" value="GLYOXALASE_I_1"/>
    <property type="match status" value="1"/>
</dbReference>
<keyword evidence="4" id="KW-1185">Reference proteome</keyword>
<reference evidence="3 4" key="1">
    <citation type="submission" date="2018-11" db="EMBL/GenBank/DDBJ databases">
        <title>Draft genome sequence of Ferruginibacter sp. BO-59.</title>
        <authorList>
            <person name="Im W.T."/>
        </authorList>
    </citation>
    <scope>NUCLEOTIDE SEQUENCE [LARGE SCALE GENOMIC DNA]</scope>
    <source>
        <strain evidence="3 4">BO-59</strain>
    </source>
</reference>
<feature type="domain" description="VOC" evidence="2">
    <location>
        <begin position="5"/>
        <end position="125"/>
    </location>
</feature>
<evidence type="ECO:0000259" key="2">
    <source>
        <dbReference type="PROSITE" id="PS51819"/>
    </source>
</evidence>
<dbReference type="PANTHER" id="PTHR21366">
    <property type="entry name" value="GLYOXALASE FAMILY PROTEIN"/>
    <property type="match status" value="1"/>
</dbReference>
<dbReference type="Gene3D" id="3.10.180.10">
    <property type="entry name" value="2,3-Dihydroxybiphenyl 1,2-Dioxygenase, domain 1"/>
    <property type="match status" value="1"/>
</dbReference>
<gene>
    <name evidence="3" type="ORF">EFY79_18380</name>
</gene>
<dbReference type="RefSeq" id="WP_123122257.1">
    <property type="nucleotide sequence ID" value="NZ_RJJR01000018.1"/>
</dbReference>
<dbReference type="EMBL" id="RJJR01000018">
    <property type="protein sequence ID" value="RNI33632.1"/>
    <property type="molecule type" value="Genomic_DNA"/>
</dbReference>
<evidence type="ECO:0000313" key="3">
    <source>
        <dbReference type="EMBL" id="RNI33632.1"/>
    </source>
</evidence>
<dbReference type="InterPro" id="IPR037523">
    <property type="entry name" value="VOC_core"/>
</dbReference>
<dbReference type="InterPro" id="IPR050383">
    <property type="entry name" value="GlyoxalaseI/FosfomycinResist"/>
</dbReference>